<keyword evidence="7" id="KW-0547">Nucleotide-binding</keyword>
<dbReference type="InterPro" id="IPR004358">
    <property type="entry name" value="Sig_transdc_His_kin-like_C"/>
</dbReference>
<dbReference type="Pfam" id="PF01627">
    <property type="entry name" value="Hpt"/>
    <property type="match status" value="1"/>
</dbReference>
<reference evidence="16 17" key="1">
    <citation type="submission" date="2023-08" db="EMBL/GenBank/DDBJ databases">
        <title>Genome sequence of Thermaerobacter compostii strain Ins1, a spore-forming filamentous bacterium isolated from a deep geothermal reservoir.</title>
        <authorList>
            <person name="Bregnard D."/>
            <person name="Gonzalez D."/>
            <person name="Junier P."/>
        </authorList>
    </citation>
    <scope>NUCLEOTIDE SEQUENCE [LARGE SCALE GENOMIC DNA]</scope>
    <source>
        <strain evidence="16 17">Ins1</strain>
    </source>
</reference>
<name>A0ABZ0QMY3_9FIRM</name>
<keyword evidence="17" id="KW-1185">Reference proteome</keyword>
<feature type="domain" description="Histidine kinase" evidence="13">
    <location>
        <begin position="334"/>
        <end position="548"/>
    </location>
</feature>
<dbReference type="InterPro" id="IPR037052">
    <property type="entry name" value="CheA-like_P2_sf"/>
</dbReference>
<evidence type="ECO:0000256" key="1">
    <source>
        <dbReference type="ARBA" id="ARBA00000085"/>
    </source>
</evidence>
<dbReference type="Pfam" id="PF02895">
    <property type="entry name" value="H-kinase_dim"/>
    <property type="match status" value="1"/>
</dbReference>
<dbReference type="InterPro" id="IPR036061">
    <property type="entry name" value="CheW-like_dom_sf"/>
</dbReference>
<feature type="domain" description="CheW-like" evidence="14">
    <location>
        <begin position="550"/>
        <end position="685"/>
    </location>
</feature>
<feature type="region of interest" description="Disordered" evidence="12">
    <location>
        <begin position="219"/>
        <end position="290"/>
    </location>
</feature>
<keyword evidence="4" id="KW-0145">Chemotaxis</keyword>
<dbReference type="Gene3D" id="2.30.30.40">
    <property type="entry name" value="SH3 Domains"/>
    <property type="match status" value="1"/>
</dbReference>
<dbReference type="SUPFAM" id="SSF47226">
    <property type="entry name" value="Histidine-containing phosphotransfer domain, HPT domain"/>
    <property type="match status" value="1"/>
</dbReference>
<feature type="domain" description="HPt" evidence="15">
    <location>
        <begin position="6"/>
        <end position="110"/>
    </location>
</feature>
<evidence type="ECO:0000313" key="16">
    <source>
        <dbReference type="EMBL" id="WPD18850.1"/>
    </source>
</evidence>
<dbReference type="InterPro" id="IPR035891">
    <property type="entry name" value="CheY-binding_CheA"/>
</dbReference>
<keyword evidence="6 16" id="KW-0808">Transferase</keyword>
<dbReference type="InterPro" id="IPR003594">
    <property type="entry name" value="HATPase_dom"/>
</dbReference>
<keyword evidence="9" id="KW-0067">ATP-binding</keyword>
<dbReference type="Gene3D" id="1.10.287.560">
    <property type="entry name" value="Histidine kinase CheA-like, homodimeric domain"/>
    <property type="match status" value="1"/>
</dbReference>
<dbReference type="InterPro" id="IPR036890">
    <property type="entry name" value="HATPase_C_sf"/>
</dbReference>
<evidence type="ECO:0000313" key="17">
    <source>
        <dbReference type="Proteomes" id="UP001304683"/>
    </source>
</evidence>
<dbReference type="RefSeq" id="WP_318750615.1">
    <property type="nucleotide sequence ID" value="NZ_CP132508.1"/>
</dbReference>
<evidence type="ECO:0000259" key="15">
    <source>
        <dbReference type="PROSITE" id="PS50894"/>
    </source>
</evidence>
<dbReference type="EC" id="2.7.13.3" evidence="2"/>
<evidence type="ECO:0000259" key="13">
    <source>
        <dbReference type="PROSITE" id="PS50109"/>
    </source>
</evidence>
<accession>A0ABZ0QMY3</accession>
<dbReference type="PANTHER" id="PTHR43395">
    <property type="entry name" value="SENSOR HISTIDINE KINASE CHEA"/>
    <property type="match status" value="1"/>
</dbReference>
<dbReference type="PROSITE" id="PS50851">
    <property type="entry name" value="CHEW"/>
    <property type="match status" value="1"/>
</dbReference>
<dbReference type="SUPFAM" id="SSF50341">
    <property type="entry name" value="CheW-like"/>
    <property type="match status" value="1"/>
</dbReference>
<dbReference type="SUPFAM" id="SSF55874">
    <property type="entry name" value="ATPase domain of HSP90 chaperone/DNA topoisomerase II/histidine kinase"/>
    <property type="match status" value="1"/>
</dbReference>
<organism evidence="16 17">
    <name type="scientific">Thermaerobacter composti</name>
    <dbReference type="NCBI Taxonomy" id="554949"/>
    <lineage>
        <taxon>Bacteria</taxon>
        <taxon>Bacillati</taxon>
        <taxon>Bacillota</taxon>
        <taxon>Clostridia</taxon>
        <taxon>Eubacteriales</taxon>
        <taxon>Clostridiales Family XVII. Incertae Sedis</taxon>
        <taxon>Thermaerobacter</taxon>
    </lineage>
</organism>
<dbReference type="CDD" id="cd00088">
    <property type="entry name" value="HPT"/>
    <property type="match status" value="1"/>
</dbReference>
<dbReference type="Gene3D" id="3.30.565.10">
    <property type="entry name" value="Histidine kinase-like ATPase, C-terminal domain"/>
    <property type="match status" value="1"/>
</dbReference>
<dbReference type="Pfam" id="PF07194">
    <property type="entry name" value="P2"/>
    <property type="match status" value="1"/>
</dbReference>
<evidence type="ECO:0000256" key="8">
    <source>
        <dbReference type="ARBA" id="ARBA00022777"/>
    </source>
</evidence>
<feature type="region of interest" description="Disordered" evidence="12">
    <location>
        <begin position="711"/>
        <end position="736"/>
    </location>
</feature>
<dbReference type="GO" id="GO:0004673">
    <property type="term" value="F:protein histidine kinase activity"/>
    <property type="evidence" value="ECO:0007669"/>
    <property type="project" value="UniProtKB-EC"/>
</dbReference>
<dbReference type="SMART" id="SM01231">
    <property type="entry name" value="H-kinase_dim"/>
    <property type="match status" value="1"/>
</dbReference>
<feature type="modified residue" description="Phosphohistidine" evidence="11">
    <location>
        <position position="53"/>
    </location>
</feature>
<dbReference type="CDD" id="cd16916">
    <property type="entry name" value="HATPase_CheA-like"/>
    <property type="match status" value="1"/>
</dbReference>
<dbReference type="SUPFAM" id="SSF55052">
    <property type="entry name" value="CheY-binding domain of CheA"/>
    <property type="match status" value="1"/>
</dbReference>
<dbReference type="InterPro" id="IPR004105">
    <property type="entry name" value="CheA-like_dim"/>
</dbReference>
<evidence type="ECO:0000256" key="9">
    <source>
        <dbReference type="ARBA" id="ARBA00022840"/>
    </source>
</evidence>
<evidence type="ECO:0000256" key="5">
    <source>
        <dbReference type="ARBA" id="ARBA00022553"/>
    </source>
</evidence>
<keyword evidence="8" id="KW-0418">Kinase</keyword>
<sequence>MSAGSWLELGDDERQLFLAEGAELLEQLEAGLLDLEAGRGGPETVHAVFRAAHTLKGSAATVGLDGMARLTHAMESRLDAWRHGQGEPEAGEVAAMLAGVDRLRAMLAAVAAGDDPPPPPAELLATLEAPATAPADAWVVEAELDPDCPMPAVRALQVLLALEDRAPLLASEPARDGLEATWSGRSVRARVAAEASAADLEAAVAAVPDVVAVRVRRASGGDAPRGGPAEGGAATEAAPGVGAAPTAPAAGRDAAGLPAAAAAAPTDDRTVPADASRIAGSSATSPAGAPDDRTIRVDVALLDRLLNLVGELVVERGRLAQLGQELARLSGAPEVADELFRVNVQIARITGALQDAVLQARMLPVARLFRRFPRLVRDLAVMLGKQVQLELAGEDTELDRTLHQVVADPLLHLVRNALDHGIEPPDERRRAGKPPAGRLRLAAAREGHHVLIRVEDDGRGIDPERLRQAAVAKGLIAPERAAALGDREALDLMFLPGFSTAERVTGVSGRGVGLDVVRQQLEQAGGRVEVATRPGAGTTFTLVLPLTLATLRALLVGVEGHLYALPLADVGEVVRVDPGELRSVQGRWATTVRGQVVPLLWLRQFADPRFRPRPDGTALVAVLVEHQGQPVGLVVDRLLGEQEVVVKGLGELLAGTRGLSGATILGDGRLALILDTPALVTELAFGGAAALAQAGTGTTGRPRALGLQVAPVGAGGEAPPPPSVAAAVRSGEAGSR</sequence>
<dbReference type="PANTHER" id="PTHR43395:SF1">
    <property type="entry name" value="CHEMOTAXIS PROTEIN CHEA"/>
    <property type="match status" value="1"/>
</dbReference>
<dbReference type="SMART" id="SM00260">
    <property type="entry name" value="CheW"/>
    <property type="match status" value="1"/>
</dbReference>
<evidence type="ECO:0000256" key="3">
    <source>
        <dbReference type="ARBA" id="ARBA00021495"/>
    </source>
</evidence>
<dbReference type="PROSITE" id="PS50894">
    <property type="entry name" value="HPT"/>
    <property type="match status" value="1"/>
</dbReference>
<evidence type="ECO:0000259" key="14">
    <source>
        <dbReference type="PROSITE" id="PS50851"/>
    </source>
</evidence>
<dbReference type="InterPro" id="IPR036641">
    <property type="entry name" value="HPT_dom_sf"/>
</dbReference>
<dbReference type="SUPFAM" id="SSF47384">
    <property type="entry name" value="Homodimeric domain of signal transducing histidine kinase"/>
    <property type="match status" value="1"/>
</dbReference>
<evidence type="ECO:0000256" key="6">
    <source>
        <dbReference type="ARBA" id="ARBA00022679"/>
    </source>
</evidence>
<dbReference type="InterPro" id="IPR036097">
    <property type="entry name" value="HisK_dim/P_sf"/>
</dbReference>
<comment type="catalytic activity">
    <reaction evidence="1">
        <text>ATP + protein L-histidine = ADP + protein N-phospho-L-histidine.</text>
        <dbReference type="EC" id="2.7.13.3"/>
    </reaction>
</comment>
<dbReference type="InterPro" id="IPR010808">
    <property type="entry name" value="CheA_P2-bd"/>
</dbReference>
<dbReference type="PROSITE" id="PS50109">
    <property type="entry name" value="HIS_KIN"/>
    <property type="match status" value="1"/>
</dbReference>
<dbReference type="Gene3D" id="3.30.70.1110">
    <property type="entry name" value="Histidine kinase CheA-like, P2 response regulator-binding domain"/>
    <property type="match status" value="1"/>
</dbReference>
<evidence type="ECO:0000256" key="11">
    <source>
        <dbReference type="PROSITE-ProRule" id="PRU00110"/>
    </source>
</evidence>
<evidence type="ECO:0000256" key="10">
    <source>
        <dbReference type="ARBA" id="ARBA00023012"/>
    </source>
</evidence>
<dbReference type="InterPro" id="IPR037006">
    <property type="entry name" value="CheA-like_homodim_sf"/>
</dbReference>
<dbReference type="SMART" id="SM00387">
    <property type="entry name" value="HATPase_c"/>
    <property type="match status" value="1"/>
</dbReference>
<dbReference type="SMART" id="SM00073">
    <property type="entry name" value="HPT"/>
    <property type="match status" value="1"/>
</dbReference>
<evidence type="ECO:0000256" key="12">
    <source>
        <dbReference type="SAM" id="MobiDB-lite"/>
    </source>
</evidence>
<protein>
    <recommendedName>
        <fullName evidence="3">Chemotaxis protein CheA</fullName>
        <ecNumber evidence="2">2.7.13.3</ecNumber>
    </recommendedName>
</protein>
<dbReference type="Pfam" id="PF01584">
    <property type="entry name" value="CheW"/>
    <property type="match status" value="1"/>
</dbReference>
<dbReference type="InterPro" id="IPR002545">
    <property type="entry name" value="CheW-lke_dom"/>
</dbReference>
<dbReference type="Proteomes" id="UP001304683">
    <property type="component" value="Chromosome"/>
</dbReference>
<evidence type="ECO:0000256" key="4">
    <source>
        <dbReference type="ARBA" id="ARBA00022500"/>
    </source>
</evidence>
<feature type="compositionally biased region" description="Low complexity" evidence="12">
    <location>
        <begin position="219"/>
        <end position="265"/>
    </location>
</feature>
<dbReference type="InterPro" id="IPR051315">
    <property type="entry name" value="Bact_Chemotaxis_CheA"/>
</dbReference>
<keyword evidence="5 11" id="KW-0597">Phosphoprotein</keyword>
<dbReference type="InterPro" id="IPR008207">
    <property type="entry name" value="Sig_transdc_His_kin_Hpt_dom"/>
</dbReference>
<dbReference type="Gene3D" id="1.20.120.160">
    <property type="entry name" value="HPT domain"/>
    <property type="match status" value="1"/>
</dbReference>
<evidence type="ECO:0000256" key="7">
    <source>
        <dbReference type="ARBA" id="ARBA00022741"/>
    </source>
</evidence>
<feature type="compositionally biased region" description="Low complexity" evidence="12">
    <location>
        <begin position="272"/>
        <end position="289"/>
    </location>
</feature>
<dbReference type="Pfam" id="PF02518">
    <property type="entry name" value="HATPase_c"/>
    <property type="match status" value="1"/>
</dbReference>
<dbReference type="EMBL" id="CP132508">
    <property type="protein sequence ID" value="WPD18850.1"/>
    <property type="molecule type" value="Genomic_DNA"/>
</dbReference>
<keyword evidence="10" id="KW-0902">Two-component regulatory system</keyword>
<dbReference type="PRINTS" id="PR00344">
    <property type="entry name" value="BCTRLSENSOR"/>
</dbReference>
<gene>
    <name evidence="16" type="ORF">Q5761_10875</name>
</gene>
<proteinExistence type="predicted"/>
<evidence type="ECO:0000256" key="2">
    <source>
        <dbReference type="ARBA" id="ARBA00012438"/>
    </source>
</evidence>
<dbReference type="InterPro" id="IPR005467">
    <property type="entry name" value="His_kinase_dom"/>
</dbReference>